<dbReference type="InterPro" id="IPR051781">
    <property type="entry name" value="Metallo-dep_Hydrolase"/>
</dbReference>
<keyword evidence="2" id="KW-1185">Reference proteome</keyword>
<evidence type="ECO:0008006" key="3">
    <source>
        <dbReference type="Google" id="ProtNLM"/>
    </source>
</evidence>
<dbReference type="AlphaFoldDB" id="A0A512B8J7"/>
<evidence type="ECO:0000313" key="1">
    <source>
        <dbReference type="EMBL" id="GEO08278.1"/>
    </source>
</evidence>
<reference evidence="1 2" key="1">
    <citation type="submission" date="2019-07" db="EMBL/GenBank/DDBJ databases">
        <title>Whole genome shotgun sequence of Segetibacter aerophilus NBRC 106135.</title>
        <authorList>
            <person name="Hosoyama A."/>
            <person name="Uohara A."/>
            <person name="Ohji S."/>
            <person name="Ichikawa N."/>
        </authorList>
    </citation>
    <scope>NUCLEOTIDE SEQUENCE [LARGE SCALE GENOMIC DNA]</scope>
    <source>
        <strain evidence="1 2">NBRC 106135</strain>
    </source>
</reference>
<organism evidence="1 2">
    <name type="scientific">Segetibacter aerophilus</name>
    <dbReference type="NCBI Taxonomy" id="670293"/>
    <lineage>
        <taxon>Bacteria</taxon>
        <taxon>Pseudomonadati</taxon>
        <taxon>Bacteroidota</taxon>
        <taxon>Chitinophagia</taxon>
        <taxon>Chitinophagales</taxon>
        <taxon>Chitinophagaceae</taxon>
        <taxon>Segetibacter</taxon>
    </lineage>
</organism>
<dbReference type="Proteomes" id="UP000321513">
    <property type="component" value="Unassembled WGS sequence"/>
</dbReference>
<proteinExistence type="predicted"/>
<dbReference type="Gene3D" id="3.20.20.140">
    <property type="entry name" value="Metal-dependent hydrolases"/>
    <property type="match status" value="1"/>
</dbReference>
<accession>A0A512B8J7</accession>
<dbReference type="PANTHER" id="PTHR43135">
    <property type="entry name" value="ALPHA-D-RIBOSE 1-METHYLPHOSPHONATE 5-TRIPHOSPHATE DIPHOSPHATASE"/>
    <property type="match status" value="1"/>
</dbReference>
<dbReference type="InterPro" id="IPR032466">
    <property type="entry name" value="Metal_Hydrolase"/>
</dbReference>
<gene>
    <name evidence="1" type="ORF">SAE01_07740</name>
</gene>
<comment type="caution">
    <text evidence="1">The sequence shown here is derived from an EMBL/GenBank/DDBJ whole genome shotgun (WGS) entry which is preliminary data.</text>
</comment>
<protein>
    <recommendedName>
        <fullName evidence="3">Amidohydrolase-related domain-containing protein</fullName>
    </recommendedName>
</protein>
<sequence>MQNDEPFKLFTSIEDARKMVLEQLPFHPDFIKIWYIVSPDSIEASAKKYEPIVRAIVEESHKNNLKVAVHATERITAQLAVESGCDYLVHDVEDEVVSDNFIKLLKTKNVILCPTLIAAAGYDNTFGQKAITLFTI</sequence>
<dbReference type="EMBL" id="BJYT01000002">
    <property type="protein sequence ID" value="GEO08278.1"/>
    <property type="molecule type" value="Genomic_DNA"/>
</dbReference>
<dbReference type="SUPFAM" id="SSF51556">
    <property type="entry name" value="Metallo-dependent hydrolases"/>
    <property type="match status" value="1"/>
</dbReference>
<dbReference type="PANTHER" id="PTHR43135:SF3">
    <property type="entry name" value="ALPHA-D-RIBOSE 1-METHYLPHOSPHONATE 5-TRIPHOSPHATE DIPHOSPHATASE"/>
    <property type="match status" value="1"/>
</dbReference>
<evidence type="ECO:0000313" key="2">
    <source>
        <dbReference type="Proteomes" id="UP000321513"/>
    </source>
</evidence>
<name>A0A512B8J7_9BACT</name>